<dbReference type="InterPro" id="IPR052163">
    <property type="entry name" value="DGC-Regulatory_Protein"/>
</dbReference>
<dbReference type="EMBL" id="CP021376">
    <property type="protein sequence ID" value="ART80625.1"/>
    <property type="molecule type" value="Genomic_DNA"/>
</dbReference>
<feature type="domain" description="PAS" evidence="2">
    <location>
        <begin position="160"/>
        <end position="218"/>
    </location>
</feature>
<dbReference type="CDD" id="cd00130">
    <property type="entry name" value="PAS"/>
    <property type="match status" value="2"/>
</dbReference>
<dbReference type="GO" id="GO:0006355">
    <property type="term" value="P:regulation of DNA-templated transcription"/>
    <property type="evidence" value="ECO:0007669"/>
    <property type="project" value="InterPro"/>
</dbReference>
<proteinExistence type="predicted"/>
<dbReference type="Pfam" id="PF13426">
    <property type="entry name" value="PAS_9"/>
    <property type="match status" value="1"/>
</dbReference>
<dbReference type="InterPro" id="IPR035965">
    <property type="entry name" value="PAS-like_dom_sf"/>
</dbReference>
<dbReference type="InterPro" id="IPR043128">
    <property type="entry name" value="Rev_trsase/Diguanyl_cyclase"/>
</dbReference>
<evidence type="ECO:0000259" key="4">
    <source>
        <dbReference type="PROSITE" id="PS50887"/>
    </source>
</evidence>
<dbReference type="NCBIfam" id="TIGR00229">
    <property type="entry name" value="sensory_box"/>
    <property type="match status" value="2"/>
</dbReference>
<dbReference type="GO" id="GO:0003824">
    <property type="term" value="F:catalytic activity"/>
    <property type="evidence" value="ECO:0007669"/>
    <property type="project" value="UniProtKB-ARBA"/>
</dbReference>
<dbReference type="InterPro" id="IPR000700">
    <property type="entry name" value="PAS-assoc_C"/>
</dbReference>
<dbReference type="SMART" id="SM00267">
    <property type="entry name" value="GGDEF"/>
    <property type="match status" value="1"/>
</dbReference>
<name>A0A1Y0D0T6_9GAMM</name>
<dbReference type="PROSITE" id="PS50113">
    <property type="entry name" value="PAC"/>
    <property type="match status" value="1"/>
</dbReference>
<dbReference type="KEGG" id="ocm:CBP12_11115"/>
<feature type="domain" description="PAS" evidence="2">
    <location>
        <begin position="277"/>
        <end position="322"/>
    </location>
</feature>
<dbReference type="PROSITE" id="PS50887">
    <property type="entry name" value="GGDEF"/>
    <property type="match status" value="1"/>
</dbReference>
<dbReference type="InterPro" id="IPR029787">
    <property type="entry name" value="Nucleotide_cyclase"/>
</dbReference>
<dbReference type="Gene3D" id="3.30.70.270">
    <property type="match status" value="1"/>
</dbReference>
<keyword evidence="6" id="KW-1185">Reference proteome</keyword>
<evidence type="ECO:0008006" key="7">
    <source>
        <dbReference type="Google" id="ProtNLM"/>
    </source>
</evidence>
<reference evidence="6" key="1">
    <citation type="submission" date="2017-05" db="EMBL/GenBank/DDBJ databases">
        <authorList>
            <person name="Sung H."/>
        </authorList>
    </citation>
    <scope>NUCLEOTIDE SEQUENCE [LARGE SCALE GENOMIC DNA]</scope>
    <source>
        <strain evidence="6">AMac2203</strain>
    </source>
</reference>
<dbReference type="InterPro" id="IPR000160">
    <property type="entry name" value="GGDEF_dom"/>
</dbReference>
<dbReference type="InterPro" id="IPR000014">
    <property type="entry name" value="PAS"/>
</dbReference>
<evidence type="ECO:0000259" key="3">
    <source>
        <dbReference type="PROSITE" id="PS50113"/>
    </source>
</evidence>
<dbReference type="Pfam" id="PF00990">
    <property type="entry name" value="GGDEF"/>
    <property type="match status" value="1"/>
</dbReference>
<dbReference type="CDD" id="cd01949">
    <property type="entry name" value="GGDEF"/>
    <property type="match status" value="1"/>
</dbReference>
<organism evidence="5 6">
    <name type="scientific">Oceanisphaera avium</name>
    <dbReference type="NCBI Taxonomy" id="1903694"/>
    <lineage>
        <taxon>Bacteria</taxon>
        <taxon>Pseudomonadati</taxon>
        <taxon>Pseudomonadota</taxon>
        <taxon>Gammaproteobacteria</taxon>
        <taxon>Aeromonadales</taxon>
        <taxon>Aeromonadaceae</taxon>
        <taxon>Oceanisphaera</taxon>
    </lineage>
</organism>
<dbReference type="Gene3D" id="3.30.450.20">
    <property type="entry name" value="PAS domain"/>
    <property type="match status" value="2"/>
</dbReference>
<sequence>MSLSSLRSTSDITPLSGANSLTASETDWQQLCQQVCVTSHALHACFVLFNANEELPHLFYSEHWPLLSEWQTHDYQHILQKNLFYHPLSKPNSTLKNYLAIPIKRGHISGLLLLHFSGNLPTLNEKNKQLLDTFAMHGALLFQANQPKLKHRRVSISRHLIQRFKKVLNQAATPISAFDASGKCVFWNLACERVFGWHSEEMTQHESPICLFYPEETERQLVMKEARALGRSSFKEWHPFNKAGQRLGILCTSISLTEGISLCICHDITEQKKWLKQQHLAPNVFESSYDGIIISDPNHRITHVNPAFTRITGFSAAEVVDRYPYVFKYLLSNPEFYHYLAAQLKVKDHWQGELNSQRKSGEDCALLLAITAVRDHSGNILNHVTVLSDITHLKQHEANLRHQAFHDALTGIPNRLLFSELLERAIYRCQRKQSQLAVCYLDLDGFKAINDNFGHAAGDALLIEISQRLNSRTRACDALARLGGDEFVLLCTEFESREECADILERIQAVIREPVLLEAETVYVSASIGVALYPDDADHAELLLRYADQAMYQAKKQSKDTYVFFDTLNK</sequence>
<dbReference type="NCBIfam" id="TIGR00254">
    <property type="entry name" value="GGDEF"/>
    <property type="match status" value="1"/>
</dbReference>
<feature type="domain" description="PAC" evidence="3">
    <location>
        <begin position="350"/>
        <end position="402"/>
    </location>
</feature>
<dbReference type="PANTHER" id="PTHR46663:SF3">
    <property type="entry name" value="SLL0267 PROTEIN"/>
    <property type="match status" value="1"/>
</dbReference>
<evidence type="ECO:0000259" key="2">
    <source>
        <dbReference type="PROSITE" id="PS50112"/>
    </source>
</evidence>
<feature type="domain" description="GGDEF" evidence="4">
    <location>
        <begin position="434"/>
        <end position="567"/>
    </location>
</feature>
<dbReference type="SUPFAM" id="SSF55073">
    <property type="entry name" value="Nucleotide cyclase"/>
    <property type="match status" value="1"/>
</dbReference>
<dbReference type="RefSeq" id="WP_086964494.1">
    <property type="nucleotide sequence ID" value="NZ_CP021376.1"/>
</dbReference>
<dbReference type="SMART" id="SM00091">
    <property type="entry name" value="PAS"/>
    <property type="match status" value="2"/>
</dbReference>
<dbReference type="Proteomes" id="UP000243793">
    <property type="component" value="Chromosome"/>
</dbReference>
<protein>
    <recommendedName>
        <fullName evidence="7">Diguanylate cyclase</fullName>
    </recommendedName>
</protein>
<dbReference type="AlphaFoldDB" id="A0A1Y0D0T6"/>
<dbReference type="FunFam" id="3.30.70.270:FF:000001">
    <property type="entry name" value="Diguanylate cyclase domain protein"/>
    <property type="match status" value="1"/>
</dbReference>
<dbReference type="PROSITE" id="PS50112">
    <property type="entry name" value="PAS"/>
    <property type="match status" value="2"/>
</dbReference>
<evidence type="ECO:0000313" key="5">
    <source>
        <dbReference type="EMBL" id="ART80625.1"/>
    </source>
</evidence>
<dbReference type="SUPFAM" id="SSF55785">
    <property type="entry name" value="PYP-like sensor domain (PAS domain)"/>
    <property type="match status" value="2"/>
</dbReference>
<dbReference type="PANTHER" id="PTHR46663">
    <property type="entry name" value="DIGUANYLATE CYCLASE DGCT-RELATED"/>
    <property type="match status" value="1"/>
</dbReference>
<accession>A0A1Y0D0T6</accession>
<comment type="cofactor">
    <cofactor evidence="1">
        <name>Mg(2+)</name>
        <dbReference type="ChEBI" id="CHEBI:18420"/>
    </cofactor>
</comment>
<evidence type="ECO:0000256" key="1">
    <source>
        <dbReference type="ARBA" id="ARBA00001946"/>
    </source>
</evidence>
<gene>
    <name evidence="5" type="ORF">CBP12_11115</name>
</gene>
<dbReference type="InterPro" id="IPR013767">
    <property type="entry name" value="PAS_fold"/>
</dbReference>
<evidence type="ECO:0000313" key="6">
    <source>
        <dbReference type="Proteomes" id="UP000243793"/>
    </source>
</evidence>
<dbReference type="OrthoDB" id="9812260at2"/>
<dbReference type="Pfam" id="PF00989">
    <property type="entry name" value="PAS"/>
    <property type="match status" value="1"/>
</dbReference>